<name>A0A0R3X985_HYDTA</name>
<gene>
    <name evidence="4" type="ORF">TTAC_LOCUS10095</name>
</gene>
<sequence length="673" mass="76057">MLAVTNINADNISEGDCHWTPIAWTAVHLSTAVVQMSQETQRSPRRRHFSVSERYLSAERREGQNQQITEAFRRPRLLSDAGDPLQLPLRSRTTSDHRRFSTYASESSPNDLQIREVTGSESTSLPLEDSLSLSRSSTDDLKDSPKMVELNLQLTTRNFFKKDLSTGNHSSEIERTIMEAFKLQSSTPNISPWIHDMLTRVGHAHPLRRLKTFSGQMEVSMTGIIVSPCGLSHHIQRANFRSTEGEDLLTNGSSETRFQEIVEFPTIGRVFPFNFPRSPEFTDEIKVLLPKRLNSSHHLLFTFVHVEISPACDTNESVLGYSWLPILINDQICSGEETLYLTHDQPTSKMAQTIPRHVETLTKDSMESGELNALIKTSFHLRVVPVSSLYQDDDCVASIIHACNFANFEEICGSLSEHDIFSTQPALDSLSSPPPLLVHLQKAKLNYLVLHLVPIMDGLLQTLGVCLVQNKTKPSQNLLTLLAFYIHRISKGLSDWEEESTGRNHFICAYLSGIGRSSTDHVLPYLLSGYPMMGLSWFDDVSNYLRGSSEPVTRKLHEELLQCLIAQIATDTPFSRNFCEETLWFFLELLIRTLIVECKINAESASHAFVDSLDVFTREITKSILTRIRLDDNAESLGSTRLVNRAFAFFLQDLLTHLNATHVFRLISTYMQA</sequence>
<feature type="domain" description="C2 DOCK-type" evidence="3">
    <location>
        <begin position="277"/>
        <end position="386"/>
    </location>
</feature>
<comment type="similarity">
    <text evidence="1">Belongs to the DOCK family.</text>
</comment>
<evidence type="ECO:0000313" key="6">
    <source>
        <dbReference type="WBParaSite" id="TTAC_0001011001-mRNA-1"/>
    </source>
</evidence>
<dbReference type="PANTHER" id="PTHR23317">
    <property type="entry name" value="DEDICATOR OF CYTOKINESIS DOCK"/>
    <property type="match status" value="1"/>
</dbReference>
<dbReference type="AlphaFoldDB" id="A0A0R3X985"/>
<dbReference type="InterPro" id="IPR026791">
    <property type="entry name" value="DOCK"/>
</dbReference>
<dbReference type="InterPro" id="IPR027007">
    <property type="entry name" value="C2_DOCK-type_domain"/>
</dbReference>
<evidence type="ECO:0000256" key="1">
    <source>
        <dbReference type="PROSITE-ProRule" id="PRU00983"/>
    </source>
</evidence>
<protein>
    <submittedName>
        <fullName evidence="6">C2 DOCK-type domain-containing protein</fullName>
    </submittedName>
</protein>
<keyword evidence="5" id="KW-1185">Reference proteome</keyword>
<dbReference type="GO" id="GO:0005085">
    <property type="term" value="F:guanyl-nucleotide exchange factor activity"/>
    <property type="evidence" value="ECO:0007669"/>
    <property type="project" value="InterPro"/>
</dbReference>
<evidence type="ECO:0000313" key="4">
    <source>
        <dbReference type="EMBL" id="VDM35075.1"/>
    </source>
</evidence>
<evidence type="ECO:0000259" key="3">
    <source>
        <dbReference type="PROSITE" id="PS51650"/>
    </source>
</evidence>
<dbReference type="InterPro" id="IPR035892">
    <property type="entry name" value="C2_domain_sf"/>
</dbReference>
<reference evidence="4 5" key="2">
    <citation type="submission" date="2018-11" db="EMBL/GenBank/DDBJ databases">
        <authorList>
            <consortium name="Pathogen Informatics"/>
        </authorList>
    </citation>
    <scope>NUCLEOTIDE SEQUENCE [LARGE SCALE GENOMIC DNA]</scope>
</reference>
<dbReference type="OrthoDB" id="6276031at2759"/>
<feature type="compositionally biased region" description="Low complexity" evidence="2">
    <location>
        <begin position="120"/>
        <end position="136"/>
    </location>
</feature>
<dbReference type="WBParaSite" id="TTAC_0001011001-mRNA-1">
    <property type="protein sequence ID" value="TTAC_0001011001-mRNA-1"/>
    <property type="gene ID" value="TTAC_0001011001"/>
</dbReference>
<dbReference type="PROSITE" id="PS51650">
    <property type="entry name" value="C2_DOCK"/>
    <property type="match status" value="1"/>
</dbReference>
<organism evidence="6">
    <name type="scientific">Hydatigena taeniaeformis</name>
    <name type="common">Feline tapeworm</name>
    <name type="synonym">Taenia taeniaeformis</name>
    <dbReference type="NCBI Taxonomy" id="6205"/>
    <lineage>
        <taxon>Eukaryota</taxon>
        <taxon>Metazoa</taxon>
        <taxon>Spiralia</taxon>
        <taxon>Lophotrochozoa</taxon>
        <taxon>Platyhelminthes</taxon>
        <taxon>Cestoda</taxon>
        <taxon>Eucestoda</taxon>
        <taxon>Cyclophyllidea</taxon>
        <taxon>Taeniidae</taxon>
        <taxon>Hydatigera</taxon>
    </lineage>
</organism>
<dbReference type="Pfam" id="PF14429">
    <property type="entry name" value="DOCK-C2"/>
    <property type="match status" value="1"/>
</dbReference>
<accession>A0A0R3X985</accession>
<reference evidence="6" key="1">
    <citation type="submission" date="2017-02" db="UniProtKB">
        <authorList>
            <consortium name="WormBaseParasite"/>
        </authorList>
    </citation>
    <scope>IDENTIFICATION</scope>
</reference>
<dbReference type="GO" id="GO:0007264">
    <property type="term" value="P:small GTPase-mediated signal transduction"/>
    <property type="evidence" value="ECO:0007669"/>
    <property type="project" value="InterPro"/>
</dbReference>
<feature type="compositionally biased region" description="Polar residues" evidence="2">
    <location>
        <begin position="102"/>
        <end position="111"/>
    </location>
</feature>
<dbReference type="Gene3D" id="2.60.40.150">
    <property type="entry name" value="C2 domain"/>
    <property type="match status" value="1"/>
</dbReference>
<dbReference type="STRING" id="6205.A0A0R3X985"/>
<dbReference type="PANTHER" id="PTHR23317:SF76">
    <property type="entry name" value="LD20667P"/>
    <property type="match status" value="1"/>
</dbReference>
<evidence type="ECO:0000313" key="5">
    <source>
        <dbReference type="Proteomes" id="UP000274429"/>
    </source>
</evidence>
<feature type="region of interest" description="Disordered" evidence="2">
    <location>
        <begin position="57"/>
        <end position="142"/>
    </location>
</feature>
<dbReference type="EMBL" id="UYWX01021307">
    <property type="protein sequence ID" value="VDM35075.1"/>
    <property type="molecule type" value="Genomic_DNA"/>
</dbReference>
<proteinExistence type="inferred from homology"/>
<evidence type="ECO:0000256" key="2">
    <source>
        <dbReference type="SAM" id="MobiDB-lite"/>
    </source>
</evidence>
<dbReference type="Proteomes" id="UP000274429">
    <property type="component" value="Unassembled WGS sequence"/>
</dbReference>